<sequence>MTRVISFLLSALVALLAVVHAKSKGDQIRVYAFTSDWCYGPPAGPNIDVKRDECKNIPDGVRSIKPMFDPKRSKWLDDVNAGGTYCEVVTYKSLNCQDGMEFNFNALPENLHACLHGVGAGLPISIFSIRFRCGDKNAAPPSTTNTATLVSTSWTVGPDEVPTPHMSTTVVEQTQREVHNIARRSPEPSGHHIEPREEKRDSKGVWMFHPWARSLICYECYHKKEDDWHKVHCVSGPNNPIDCGVRSVNIDGTQLTVTTTTTTTLTDPSTTTLYELTTSTVGLPESTVTTITTTISGDTSTVSPLPLVERRSWHRHVTFDHPYQPGTQLCADAEWEKRGQPGAEIKLQKVGEDMKKCLEDPKTQSIDLPEPAQEILTESTTVTSTVLVTGTHTVFVGPPGIIEEERGFTTHGDL</sequence>
<evidence type="ECO:0000313" key="3">
    <source>
        <dbReference type="Proteomes" id="UP001140560"/>
    </source>
</evidence>
<comment type="caution">
    <text evidence="2">The sequence shown here is derived from an EMBL/GenBank/DDBJ whole genome shotgun (WGS) entry which is preliminary data.</text>
</comment>
<dbReference type="Proteomes" id="UP001140560">
    <property type="component" value="Unassembled WGS sequence"/>
</dbReference>
<dbReference type="EMBL" id="JAPEUY010000019">
    <property type="protein sequence ID" value="KAJ4363530.1"/>
    <property type="molecule type" value="Genomic_DNA"/>
</dbReference>
<evidence type="ECO:0000256" key="1">
    <source>
        <dbReference type="SAM" id="SignalP"/>
    </source>
</evidence>
<evidence type="ECO:0000313" key="2">
    <source>
        <dbReference type="EMBL" id="KAJ4363530.1"/>
    </source>
</evidence>
<gene>
    <name evidence="2" type="primary">mtg1_1</name>
    <name evidence="2" type="ORF">N0V83_009825</name>
</gene>
<dbReference type="OrthoDB" id="3691081at2759"/>
<organism evidence="2 3">
    <name type="scientific">Neocucurbitaria cava</name>
    <dbReference type="NCBI Taxonomy" id="798079"/>
    <lineage>
        <taxon>Eukaryota</taxon>
        <taxon>Fungi</taxon>
        <taxon>Dikarya</taxon>
        <taxon>Ascomycota</taxon>
        <taxon>Pezizomycotina</taxon>
        <taxon>Dothideomycetes</taxon>
        <taxon>Pleosporomycetidae</taxon>
        <taxon>Pleosporales</taxon>
        <taxon>Pleosporineae</taxon>
        <taxon>Cucurbitariaceae</taxon>
        <taxon>Neocucurbitaria</taxon>
    </lineage>
</organism>
<keyword evidence="1" id="KW-0732">Signal</keyword>
<feature type="signal peptide" evidence="1">
    <location>
        <begin position="1"/>
        <end position="21"/>
    </location>
</feature>
<keyword evidence="3" id="KW-1185">Reference proteome</keyword>
<name>A0A9W8Y022_9PLEO</name>
<accession>A0A9W8Y022</accession>
<reference evidence="2" key="1">
    <citation type="submission" date="2022-10" db="EMBL/GenBank/DDBJ databases">
        <title>Tapping the CABI collections for fungal endophytes: first genome assemblies for Collariella, Neodidymelliopsis, Ascochyta clinopodiicola, Didymella pomorum, Didymosphaeria variabile, Neocosmospora piperis and Neocucurbitaria cava.</title>
        <authorList>
            <person name="Hill R."/>
        </authorList>
    </citation>
    <scope>NUCLEOTIDE SEQUENCE</scope>
    <source>
        <strain evidence="2">IMI 356814</strain>
    </source>
</reference>
<feature type="chain" id="PRO_5040987946" evidence="1">
    <location>
        <begin position="22"/>
        <end position="414"/>
    </location>
</feature>
<proteinExistence type="predicted"/>
<dbReference type="AlphaFoldDB" id="A0A9W8Y022"/>
<protein>
    <submittedName>
        <fullName evidence="2">Mitochondrial GTPase 1</fullName>
    </submittedName>
</protein>